<reference evidence="3 6" key="2">
    <citation type="submission" date="2017-12" db="EMBL/GenBank/DDBJ databases">
        <title>Pharmacopeia of the Arctic Ocean.</title>
        <authorList>
            <person name="Collins E."/>
            <person name="Ducluzeau A.-L."/>
        </authorList>
    </citation>
    <scope>NUCLEOTIDE SEQUENCE [LARGE SCALE GENOMIC DNA]</scope>
    <source>
        <strain evidence="3 6">DSM 23325</strain>
    </source>
</reference>
<dbReference type="EMBL" id="FOKC01000001">
    <property type="protein sequence ID" value="SFA75393.1"/>
    <property type="molecule type" value="Genomic_DNA"/>
</dbReference>
<evidence type="ECO:0000259" key="2">
    <source>
        <dbReference type="Pfam" id="PF11716"/>
    </source>
</evidence>
<keyword evidence="6" id="KW-1185">Reference proteome</keyword>
<evidence type="ECO:0000313" key="5">
    <source>
        <dbReference type="Proteomes" id="UP000199113"/>
    </source>
</evidence>
<accession>A0A1I0VH88</accession>
<gene>
    <name evidence="3" type="ORF">CXG46_17405</name>
    <name evidence="4" type="ORF">SAMN05192575_101199</name>
</gene>
<dbReference type="AlphaFoldDB" id="A0A1I0VH88"/>
<protein>
    <submittedName>
        <fullName evidence="4">TIGR03084 family protein</fullName>
    </submittedName>
</protein>
<proteinExistence type="predicted"/>
<dbReference type="Proteomes" id="UP000199113">
    <property type="component" value="Unassembled WGS sequence"/>
</dbReference>
<dbReference type="EMBL" id="PJBV01000035">
    <property type="protein sequence ID" value="PKH38013.1"/>
    <property type="molecule type" value="Genomic_DNA"/>
</dbReference>
<dbReference type="Pfam" id="PF08608">
    <property type="entry name" value="Wyosine_form"/>
    <property type="match status" value="1"/>
</dbReference>
<dbReference type="Proteomes" id="UP000233565">
    <property type="component" value="Unassembled WGS sequence"/>
</dbReference>
<organism evidence="4 5">
    <name type="scientific">Nocardioides alpinus</name>
    <dbReference type="NCBI Taxonomy" id="748909"/>
    <lineage>
        <taxon>Bacteria</taxon>
        <taxon>Bacillati</taxon>
        <taxon>Actinomycetota</taxon>
        <taxon>Actinomycetes</taxon>
        <taxon>Propionibacteriales</taxon>
        <taxon>Nocardioidaceae</taxon>
        <taxon>Nocardioides</taxon>
    </lineage>
</organism>
<dbReference type="OrthoDB" id="113180at2"/>
<dbReference type="InterPro" id="IPR017518">
    <property type="entry name" value="CHP03084"/>
</dbReference>
<dbReference type="InterPro" id="IPR034660">
    <property type="entry name" value="DinB/YfiT-like"/>
</dbReference>
<dbReference type="Pfam" id="PF11716">
    <property type="entry name" value="MDMPI_N"/>
    <property type="match status" value="1"/>
</dbReference>
<feature type="domain" description="Mycothiol-dependent maleylpyruvate isomerase metal-binding" evidence="2">
    <location>
        <begin position="41"/>
        <end position="161"/>
    </location>
</feature>
<feature type="domain" description="tRNA wybutosine-synthesis" evidence="1">
    <location>
        <begin position="197"/>
        <end position="246"/>
    </location>
</feature>
<dbReference type="NCBIfam" id="TIGR03084">
    <property type="entry name" value="TIGR03084 family metal-binding protein"/>
    <property type="match status" value="1"/>
</dbReference>
<dbReference type="SUPFAM" id="SSF109854">
    <property type="entry name" value="DinB/YfiT-like putative metalloenzymes"/>
    <property type="match status" value="1"/>
</dbReference>
<dbReference type="Gene3D" id="1.20.120.450">
    <property type="entry name" value="dinb family like domain"/>
    <property type="match status" value="1"/>
</dbReference>
<dbReference type="InterPro" id="IPR013917">
    <property type="entry name" value="tRNA_wybutosine-synth"/>
</dbReference>
<dbReference type="InterPro" id="IPR017517">
    <property type="entry name" value="Maleyloyr_isom"/>
</dbReference>
<name>A0A1I0VH88_9ACTN</name>
<dbReference type="STRING" id="748909.SAMN05192575_101199"/>
<dbReference type="RefSeq" id="WP_091195283.1">
    <property type="nucleotide sequence ID" value="NZ_PJBV01000035.1"/>
</dbReference>
<dbReference type="InterPro" id="IPR024344">
    <property type="entry name" value="MDMPI_metal-binding"/>
</dbReference>
<evidence type="ECO:0000313" key="3">
    <source>
        <dbReference type="EMBL" id="PKH38013.1"/>
    </source>
</evidence>
<sequence>MSTGRPSAGGVDDNCVQLDLLLRDVAAETGCLMSMLLPLPVVAWEKATPAEGWTVRDQVSHLTFSDNAAYLALTDRAAFTQLLAEAQPDPIAFVDRANMPGQTIGVPELLSGFVQARVQMVHSLRAVDRQTRVPWFGPPMSVLSFVTARLMETWAHGQDVRDALGAETVATDRLRHIADIGVRTLPNSFRAHGRPIPAVPVRVEITGPSGELWVWGERGAKNRVTGSALDFCLVVTQRRHPGDTDVSAEGAVAAEWMSMAQAFAGPPGAGRRAGQFFGRPAEQAAALGDERHD</sequence>
<evidence type="ECO:0000313" key="4">
    <source>
        <dbReference type="EMBL" id="SFA75393.1"/>
    </source>
</evidence>
<evidence type="ECO:0000313" key="6">
    <source>
        <dbReference type="Proteomes" id="UP000233565"/>
    </source>
</evidence>
<evidence type="ECO:0000259" key="1">
    <source>
        <dbReference type="Pfam" id="PF08608"/>
    </source>
</evidence>
<dbReference type="NCBIfam" id="TIGR03083">
    <property type="entry name" value="maleylpyruvate isomerase family mycothiol-dependent enzyme"/>
    <property type="match status" value="1"/>
</dbReference>
<dbReference type="GO" id="GO:0046872">
    <property type="term" value="F:metal ion binding"/>
    <property type="evidence" value="ECO:0007669"/>
    <property type="project" value="InterPro"/>
</dbReference>
<reference evidence="4" key="1">
    <citation type="submission" date="2016-10" db="EMBL/GenBank/DDBJ databases">
        <authorList>
            <person name="de Groot N.N."/>
        </authorList>
    </citation>
    <scope>NUCLEOTIDE SEQUENCE [LARGE SCALE GENOMIC DNA]</scope>
    <source>
        <strain evidence="4">CGMCC 1.10697</strain>
    </source>
</reference>